<dbReference type="PANTHER" id="PTHR37820">
    <property type="entry name" value="CELL DIVISION PROTEIN DIVIB"/>
    <property type="match status" value="1"/>
</dbReference>
<evidence type="ECO:0000256" key="5">
    <source>
        <dbReference type="ARBA" id="ARBA00022989"/>
    </source>
</evidence>
<dbReference type="Proteomes" id="UP000238083">
    <property type="component" value="Unassembled WGS sequence"/>
</dbReference>
<evidence type="ECO:0000313" key="12">
    <source>
        <dbReference type="Proteomes" id="UP000238083"/>
    </source>
</evidence>
<dbReference type="OrthoDB" id="9790760at2"/>
<keyword evidence="3 11" id="KW-0132">Cell division</keyword>
<evidence type="ECO:0000259" key="10">
    <source>
        <dbReference type="PROSITE" id="PS51779"/>
    </source>
</evidence>
<evidence type="ECO:0000256" key="3">
    <source>
        <dbReference type="ARBA" id="ARBA00022618"/>
    </source>
</evidence>
<evidence type="ECO:0000313" key="11">
    <source>
        <dbReference type="EMBL" id="PRY17539.1"/>
    </source>
</evidence>
<comment type="subcellular location">
    <subcellularLocation>
        <location evidence="1">Membrane</location>
    </subcellularLocation>
</comment>
<comment type="caution">
    <text evidence="11">The sequence shown here is derived from an EMBL/GenBank/DDBJ whole genome shotgun (WGS) entry which is preliminary data.</text>
</comment>
<dbReference type="PANTHER" id="PTHR37820:SF1">
    <property type="entry name" value="CELL DIVISION PROTEIN FTSQ"/>
    <property type="match status" value="1"/>
</dbReference>
<evidence type="ECO:0000256" key="8">
    <source>
        <dbReference type="SAM" id="MobiDB-lite"/>
    </source>
</evidence>
<evidence type="ECO:0000256" key="2">
    <source>
        <dbReference type="ARBA" id="ARBA00022475"/>
    </source>
</evidence>
<dbReference type="GO" id="GO:0051301">
    <property type="term" value="P:cell division"/>
    <property type="evidence" value="ECO:0007669"/>
    <property type="project" value="UniProtKB-KW"/>
</dbReference>
<reference evidence="11 12" key="1">
    <citation type="submission" date="2018-03" db="EMBL/GenBank/DDBJ databases">
        <title>Genomic Encyclopedia of Archaeal and Bacterial Type Strains, Phase II (KMG-II): from individual species to whole genera.</title>
        <authorList>
            <person name="Goeker M."/>
        </authorList>
    </citation>
    <scope>NUCLEOTIDE SEQUENCE [LARGE SCALE GENOMIC DNA]</scope>
    <source>
        <strain evidence="11 12">DSM 19711</strain>
    </source>
</reference>
<keyword evidence="12" id="KW-1185">Reference proteome</keyword>
<feature type="transmembrane region" description="Helical" evidence="9">
    <location>
        <begin position="85"/>
        <end position="109"/>
    </location>
</feature>
<evidence type="ECO:0000256" key="9">
    <source>
        <dbReference type="SAM" id="Phobius"/>
    </source>
</evidence>
<dbReference type="InterPro" id="IPR013685">
    <property type="entry name" value="POTRA_FtsQ_type"/>
</dbReference>
<dbReference type="AlphaFoldDB" id="A0A2T0R8Q8"/>
<dbReference type="InterPro" id="IPR050487">
    <property type="entry name" value="FtsQ_DivIB"/>
</dbReference>
<dbReference type="Gene3D" id="3.10.20.310">
    <property type="entry name" value="membrane protein fhac"/>
    <property type="match status" value="1"/>
</dbReference>
<proteinExistence type="predicted"/>
<dbReference type="InterPro" id="IPR005548">
    <property type="entry name" value="Cell_div_FtsQ/DivIB_C"/>
</dbReference>
<evidence type="ECO:0000256" key="6">
    <source>
        <dbReference type="ARBA" id="ARBA00023136"/>
    </source>
</evidence>
<dbReference type="PROSITE" id="PS51779">
    <property type="entry name" value="POTRA"/>
    <property type="match status" value="1"/>
</dbReference>
<dbReference type="GO" id="GO:0005886">
    <property type="term" value="C:plasma membrane"/>
    <property type="evidence" value="ECO:0007669"/>
    <property type="project" value="TreeGrafter"/>
</dbReference>
<feature type="domain" description="POTRA" evidence="10">
    <location>
        <begin position="109"/>
        <end position="177"/>
    </location>
</feature>
<keyword evidence="5 9" id="KW-1133">Transmembrane helix</keyword>
<dbReference type="Pfam" id="PF08478">
    <property type="entry name" value="POTRA_1"/>
    <property type="match status" value="1"/>
</dbReference>
<feature type="region of interest" description="Disordered" evidence="8">
    <location>
        <begin position="1"/>
        <end position="76"/>
    </location>
</feature>
<sequence>MARPTRPRQPPAPVTPPEPKVTGTPQRRRAVRAAGDPLPRPQRPQGPHRAPRARPATTPRPAGRPPVADLAGARRARRWRPGRRAAAVLAALAVLVAATGWLLLASPWLRVTTIRTSGLERTDSAAVQRVVDREEGVPLARVGTRSLASQLEALPLVESVDVSRSWPSTLVVSVHERQAVAAVPSTAGGVDLVDGHGNVLVHEDRAPSGVPTLDVDVASAGAAALQAAIAVNATLSTQVRAEVSSISATGPDAVTLHLAEGPTVVWGDDSRPERKAEVLVRMLADAQVASAKSLDVSAPDAPAVTP</sequence>
<gene>
    <name evidence="11" type="ORF">CLV37_102502</name>
</gene>
<evidence type="ECO:0000256" key="1">
    <source>
        <dbReference type="ARBA" id="ARBA00004370"/>
    </source>
</evidence>
<dbReference type="Pfam" id="PF03799">
    <property type="entry name" value="FtsQ_DivIB_C"/>
    <property type="match status" value="1"/>
</dbReference>
<dbReference type="EMBL" id="PVZF01000002">
    <property type="protein sequence ID" value="PRY17539.1"/>
    <property type="molecule type" value="Genomic_DNA"/>
</dbReference>
<evidence type="ECO:0000256" key="7">
    <source>
        <dbReference type="ARBA" id="ARBA00023306"/>
    </source>
</evidence>
<keyword evidence="6 9" id="KW-0472">Membrane</keyword>
<keyword evidence="4 9" id="KW-0812">Transmembrane</keyword>
<keyword evidence="2" id="KW-1003">Cell membrane</keyword>
<name>A0A2T0R8Q8_9ACTN</name>
<feature type="compositionally biased region" description="Pro residues" evidence="8">
    <location>
        <begin position="7"/>
        <end position="19"/>
    </location>
</feature>
<evidence type="ECO:0000256" key="4">
    <source>
        <dbReference type="ARBA" id="ARBA00022692"/>
    </source>
</evidence>
<organism evidence="11 12">
    <name type="scientific">Kineococcus rhizosphaerae</name>
    <dbReference type="NCBI Taxonomy" id="559628"/>
    <lineage>
        <taxon>Bacteria</taxon>
        <taxon>Bacillati</taxon>
        <taxon>Actinomycetota</taxon>
        <taxon>Actinomycetes</taxon>
        <taxon>Kineosporiales</taxon>
        <taxon>Kineosporiaceae</taxon>
        <taxon>Kineococcus</taxon>
    </lineage>
</organism>
<dbReference type="InterPro" id="IPR034746">
    <property type="entry name" value="POTRA"/>
</dbReference>
<keyword evidence="7" id="KW-0131">Cell cycle</keyword>
<protein>
    <submittedName>
        <fullName evidence="11">Cell division protein FtsQ</fullName>
    </submittedName>
</protein>
<accession>A0A2T0R8Q8</accession>
<feature type="compositionally biased region" description="Low complexity" evidence="8">
    <location>
        <begin position="45"/>
        <end position="61"/>
    </location>
</feature>